<dbReference type="InterPro" id="IPR001314">
    <property type="entry name" value="Peptidase_S1A"/>
</dbReference>
<dbReference type="InterPro" id="IPR033116">
    <property type="entry name" value="TRYPSIN_SER"/>
</dbReference>
<keyword evidence="5" id="KW-1185">Reference proteome</keyword>
<evidence type="ECO:0000259" key="3">
    <source>
        <dbReference type="PROSITE" id="PS50240"/>
    </source>
</evidence>
<dbReference type="CDD" id="cd00190">
    <property type="entry name" value="Tryp_SPc"/>
    <property type="match status" value="1"/>
</dbReference>
<dbReference type="Pfam" id="PF24569">
    <property type="entry name" value="CFAP161"/>
    <property type="match status" value="1"/>
</dbReference>
<reference evidence="4" key="1">
    <citation type="submission" date="2020-11" db="EMBL/GenBank/DDBJ databases">
        <authorList>
            <person name="Whitehead M."/>
        </authorList>
    </citation>
    <scope>NUCLEOTIDE SEQUENCE</scope>
    <source>
        <strain evidence="4">EGII</strain>
    </source>
</reference>
<dbReference type="InterPro" id="IPR018114">
    <property type="entry name" value="TRYPSIN_HIS"/>
</dbReference>
<sequence length="410" mass="44402">MIYTTFDSRKWGEINLPLGLCRKSSCGPGKEIPSAFTKWFCRHIEPKKRFEVMVRQFPNTALVMTHVPTNKNLAAENVVVQTLFGRTTRTSTIGNVGKYLDDCNGQNEGTRPTHGRQVQNAALGPHSPSRLANRKTSALTRLNNKAVSNARANLEPAELKRHNGVSFNAISHFLKNFLQFQFQFQFRRHVLSARLACLGAYAIQPSAAARVLLALRGRHHCGGSLISPTMIITAAHCTIGQSPTQMRDIVGTTDLLSRAGKIYDLSLIQLSAAVPLDDDMDVIEMADMEANHAADTVATISGFGAIMAISSCPINIPGVTDRMICAGHPSGQVSACPGDSGGPLTVDNNFLVSSRGFRCGAAVSPLCTPTSALYARGSNRTQAFELDYWMAMGGVNEGRSVGALVRWRTI</sequence>
<dbReference type="PROSITE" id="PS00135">
    <property type="entry name" value="TRYPSIN_SER"/>
    <property type="match status" value="1"/>
</dbReference>
<dbReference type="InterPro" id="IPR055325">
    <property type="entry name" value="CF161"/>
</dbReference>
<dbReference type="GO" id="GO:0004252">
    <property type="term" value="F:serine-type endopeptidase activity"/>
    <property type="evidence" value="ECO:0007669"/>
    <property type="project" value="InterPro"/>
</dbReference>
<evidence type="ECO:0000256" key="2">
    <source>
        <dbReference type="RuleBase" id="RU363034"/>
    </source>
</evidence>
<dbReference type="AlphaFoldDB" id="A0A811V8L1"/>
<keyword evidence="2" id="KW-0720">Serine protease</keyword>
<dbReference type="PROSITE" id="PS00134">
    <property type="entry name" value="TRYPSIN_HIS"/>
    <property type="match status" value="1"/>
</dbReference>
<dbReference type="InterPro" id="IPR001254">
    <property type="entry name" value="Trypsin_dom"/>
</dbReference>
<dbReference type="Pfam" id="PF00089">
    <property type="entry name" value="Trypsin"/>
    <property type="match status" value="1"/>
</dbReference>
<organism evidence="4 5">
    <name type="scientific">Ceratitis capitata</name>
    <name type="common">Mediterranean fruit fly</name>
    <name type="synonym">Tephritis capitata</name>
    <dbReference type="NCBI Taxonomy" id="7213"/>
    <lineage>
        <taxon>Eukaryota</taxon>
        <taxon>Metazoa</taxon>
        <taxon>Ecdysozoa</taxon>
        <taxon>Arthropoda</taxon>
        <taxon>Hexapoda</taxon>
        <taxon>Insecta</taxon>
        <taxon>Pterygota</taxon>
        <taxon>Neoptera</taxon>
        <taxon>Endopterygota</taxon>
        <taxon>Diptera</taxon>
        <taxon>Brachycera</taxon>
        <taxon>Muscomorpha</taxon>
        <taxon>Tephritoidea</taxon>
        <taxon>Tephritidae</taxon>
        <taxon>Ceratitis</taxon>
        <taxon>Ceratitis</taxon>
    </lineage>
</organism>
<dbReference type="SUPFAM" id="SSF50494">
    <property type="entry name" value="Trypsin-like serine proteases"/>
    <property type="match status" value="1"/>
</dbReference>
<dbReference type="EMBL" id="CAJHJT010000056">
    <property type="protein sequence ID" value="CAD7012225.1"/>
    <property type="molecule type" value="Genomic_DNA"/>
</dbReference>
<proteinExistence type="predicted"/>
<protein>
    <submittedName>
        <fullName evidence="4">(Mediterranean fruit fly) hypothetical protein</fullName>
    </submittedName>
</protein>
<dbReference type="PANTHER" id="PTHR24258:SF116">
    <property type="entry name" value="FI16631P1-RELATED"/>
    <property type="match status" value="1"/>
</dbReference>
<keyword evidence="2" id="KW-0378">Hydrolase</keyword>
<feature type="domain" description="Peptidase S1" evidence="3">
    <location>
        <begin position="190"/>
        <end position="390"/>
    </location>
</feature>
<dbReference type="Gene3D" id="2.40.10.10">
    <property type="entry name" value="Trypsin-like serine proteases"/>
    <property type="match status" value="3"/>
</dbReference>
<dbReference type="PRINTS" id="PR00722">
    <property type="entry name" value="CHYMOTRYPSIN"/>
</dbReference>
<evidence type="ECO:0000313" key="4">
    <source>
        <dbReference type="EMBL" id="CAD7012225.1"/>
    </source>
</evidence>
<dbReference type="OrthoDB" id="2126411at2759"/>
<comment type="caution">
    <text evidence="4">The sequence shown here is derived from an EMBL/GenBank/DDBJ whole genome shotgun (WGS) entry which is preliminary data.</text>
</comment>
<accession>A0A811V8L1</accession>
<dbReference type="SMART" id="SM00020">
    <property type="entry name" value="Tryp_SPc"/>
    <property type="match status" value="1"/>
</dbReference>
<dbReference type="GO" id="GO:0006508">
    <property type="term" value="P:proteolysis"/>
    <property type="evidence" value="ECO:0007669"/>
    <property type="project" value="UniProtKB-KW"/>
</dbReference>
<dbReference type="PROSITE" id="PS50240">
    <property type="entry name" value="TRYPSIN_DOM"/>
    <property type="match status" value="1"/>
</dbReference>
<evidence type="ECO:0000256" key="1">
    <source>
        <dbReference type="ARBA" id="ARBA00023157"/>
    </source>
</evidence>
<dbReference type="Proteomes" id="UP000606786">
    <property type="component" value="Unassembled WGS sequence"/>
</dbReference>
<keyword evidence="1" id="KW-1015">Disulfide bond</keyword>
<name>A0A811V8L1_CERCA</name>
<evidence type="ECO:0000313" key="5">
    <source>
        <dbReference type="Proteomes" id="UP000606786"/>
    </source>
</evidence>
<dbReference type="InterPro" id="IPR009003">
    <property type="entry name" value="Peptidase_S1_PA"/>
</dbReference>
<dbReference type="PANTHER" id="PTHR24258">
    <property type="entry name" value="SERINE PROTEASE-RELATED"/>
    <property type="match status" value="1"/>
</dbReference>
<gene>
    <name evidence="4" type="ORF">CCAP1982_LOCUS20323</name>
</gene>
<keyword evidence="2" id="KW-0645">Protease</keyword>
<dbReference type="InterPro" id="IPR043504">
    <property type="entry name" value="Peptidase_S1_PA_chymotrypsin"/>
</dbReference>